<dbReference type="GO" id="GO:0030015">
    <property type="term" value="C:CCR4-NOT core complex"/>
    <property type="evidence" value="ECO:0000318"/>
    <property type="project" value="GO_Central"/>
</dbReference>
<comment type="similarity">
    <text evidence="1">Belongs to the CNOT2/3/5 family.</text>
</comment>
<dbReference type="GO" id="GO:0006355">
    <property type="term" value="P:regulation of DNA-templated transcription"/>
    <property type="evidence" value="ECO:0007669"/>
    <property type="project" value="InterPro"/>
</dbReference>
<evidence type="ECO:0000256" key="1">
    <source>
        <dbReference type="ARBA" id="ARBA00007682"/>
    </source>
</evidence>
<dbReference type="OMA" id="WFFHKEL"/>
<evidence type="ECO:0000256" key="3">
    <source>
        <dbReference type="ARBA" id="ARBA00023163"/>
    </source>
</evidence>
<dbReference type="InterPro" id="IPR007282">
    <property type="entry name" value="NOT2/3/5_C"/>
</dbReference>
<dbReference type="Pfam" id="PF04153">
    <property type="entry name" value="NOT2_3_5_C"/>
    <property type="match status" value="1"/>
</dbReference>
<feature type="region of interest" description="Disordered" evidence="4">
    <location>
        <begin position="38"/>
        <end position="127"/>
    </location>
</feature>
<evidence type="ECO:0000313" key="6">
    <source>
        <dbReference type="EMBL" id="GAQ82768.1"/>
    </source>
</evidence>
<feature type="compositionally biased region" description="Gly residues" evidence="4">
    <location>
        <begin position="94"/>
        <end position="107"/>
    </location>
</feature>
<keyword evidence="3" id="KW-0804">Transcription</keyword>
<dbReference type="PANTHER" id="PTHR23326">
    <property type="entry name" value="CCR4 NOT-RELATED"/>
    <property type="match status" value="1"/>
</dbReference>
<organism evidence="6 7">
    <name type="scientific">Klebsormidium nitens</name>
    <name type="common">Green alga</name>
    <name type="synonym">Ulothrix nitens</name>
    <dbReference type="NCBI Taxonomy" id="105231"/>
    <lineage>
        <taxon>Eukaryota</taxon>
        <taxon>Viridiplantae</taxon>
        <taxon>Streptophyta</taxon>
        <taxon>Klebsormidiophyceae</taxon>
        <taxon>Klebsormidiales</taxon>
        <taxon>Klebsormidiaceae</taxon>
        <taxon>Klebsormidium</taxon>
    </lineage>
</organism>
<evidence type="ECO:0000313" key="7">
    <source>
        <dbReference type="Proteomes" id="UP000054558"/>
    </source>
</evidence>
<dbReference type="GO" id="GO:0000932">
    <property type="term" value="C:P-body"/>
    <property type="evidence" value="ECO:0000318"/>
    <property type="project" value="GO_Central"/>
</dbReference>
<keyword evidence="2" id="KW-0805">Transcription regulation</keyword>
<feature type="compositionally biased region" description="Low complexity" evidence="4">
    <location>
        <begin position="200"/>
        <end position="218"/>
    </location>
</feature>
<sequence>MYAYPFQREGNVKEQLQSMLNTSGGAGLDVANAGRPFASPYAPAQSQGANSGPFHHGGNLPSLHNIQGSFNMQNMPSGLPSRNPGLPSAAQQQVGGGIGGRFGGGQLPGTLQQIPHTGMHGHNALASRTGLGTGANASMNGLGRGLNVGAPQLGAGLNRLGAPGSSVSGGALNVGASNTVGGGVGLNRTIANAGLNAPGLTGSRSASSSGPSLPSGAAIQAPGRPAAPGTSVLQQNAPSSSFNSSDSLLAMINRGMQSQAPSANGQLSNLAKEERGGESIAFDLDDFPSLSTRPTSGGSGALQGVAGALRKAAAANVIQQHQEFSIQNEDFPALPGFKAGGEIGSELHHKEHQHDNLVQNQHFGLGRSGGFPLGTSYLHQQQQQQGGGLGGVSRPGGAGLSQYDQLVSQHHFQQQQAQLRSGLNQEGSAKDGGQKSIQGSSDRFGLLGLLSVIRMSDPDLTTLALGTDLTTLGLNLNSRENLYKTFASPWADGPVRGEPEFTLPACYVQPAPRLQPGYFSKFQQDTLFYIFYSMPHDEAQLYAADELSNRGWWFHKDLQMWLMRVPNTETVVKTSTFERGSYYFFDPTVWETTRKENFVLQYELLEARPQLPAQR</sequence>
<dbReference type="AlphaFoldDB" id="A0A1Y1I3U2"/>
<dbReference type="GO" id="GO:0000289">
    <property type="term" value="P:nuclear-transcribed mRNA poly(A) tail shortening"/>
    <property type="evidence" value="ECO:0000318"/>
    <property type="project" value="GO_Central"/>
</dbReference>
<dbReference type="Gene3D" id="2.30.30.1020">
    <property type="entry name" value="CCR4-NOT complex subunit 2/3/5, C-terminal domain"/>
    <property type="match status" value="1"/>
</dbReference>
<name>A0A1Y1I3U2_KLENI</name>
<dbReference type="Proteomes" id="UP000054558">
    <property type="component" value="Unassembled WGS sequence"/>
</dbReference>
<evidence type="ECO:0000256" key="2">
    <source>
        <dbReference type="ARBA" id="ARBA00023015"/>
    </source>
</evidence>
<feature type="region of interest" description="Disordered" evidence="4">
    <location>
        <begin position="414"/>
        <end position="439"/>
    </location>
</feature>
<dbReference type="InterPro" id="IPR040168">
    <property type="entry name" value="Not2/3/5"/>
</dbReference>
<keyword evidence="7" id="KW-1185">Reference proteome</keyword>
<protein>
    <submittedName>
        <fullName evidence="6">Transcription factor</fullName>
    </submittedName>
</protein>
<feature type="compositionally biased region" description="Polar residues" evidence="4">
    <location>
        <begin position="62"/>
        <end position="76"/>
    </location>
</feature>
<dbReference type="STRING" id="105231.A0A1Y1I3U2"/>
<proteinExistence type="inferred from homology"/>
<dbReference type="OrthoDB" id="25391at2759"/>
<dbReference type="EMBL" id="DF237073">
    <property type="protein sequence ID" value="GAQ82768.1"/>
    <property type="molecule type" value="Genomic_DNA"/>
</dbReference>
<accession>A0A1Y1I3U2</accession>
<reference evidence="6 7" key="1">
    <citation type="journal article" date="2014" name="Nat. Commun.">
        <title>Klebsormidium flaccidum genome reveals primary factors for plant terrestrial adaptation.</title>
        <authorList>
            <person name="Hori K."/>
            <person name="Maruyama F."/>
            <person name="Fujisawa T."/>
            <person name="Togashi T."/>
            <person name="Yamamoto N."/>
            <person name="Seo M."/>
            <person name="Sato S."/>
            <person name="Yamada T."/>
            <person name="Mori H."/>
            <person name="Tajima N."/>
            <person name="Moriyama T."/>
            <person name="Ikeuchi M."/>
            <person name="Watanabe M."/>
            <person name="Wada H."/>
            <person name="Kobayashi K."/>
            <person name="Saito M."/>
            <person name="Masuda T."/>
            <person name="Sasaki-Sekimoto Y."/>
            <person name="Mashiguchi K."/>
            <person name="Awai K."/>
            <person name="Shimojima M."/>
            <person name="Masuda S."/>
            <person name="Iwai M."/>
            <person name="Nobusawa T."/>
            <person name="Narise T."/>
            <person name="Kondo S."/>
            <person name="Saito H."/>
            <person name="Sato R."/>
            <person name="Murakawa M."/>
            <person name="Ihara Y."/>
            <person name="Oshima-Yamada Y."/>
            <person name="Ohtaka K."/>
            <person name="Satoh M."/>
            <person name="Sonobe K."/>
            <person name="Ishii M."/>
            <person name="Ohtani R."/>
            <person name="Kanamori-Sato M."/>
            <person name="Honoki R."/>
            <person name="Miyazaki D."/>
            <person name="Mochizuki H."/>
            <person name="Umetsu J."/>
            <person name="Higashi K."/>
            <person name="Shibata D."/>
            <person name="Kamiya Y."/>
            <person name="Sato N."/>
            <person name="Nakamura Y."/>
            <person name="Tabata S."/>
            <person name="Ida S."/>
            <person name="Kurokawa K."/>
            <person name="Ohta H."/>
        </authorList>
    </citation>
    <scope>NUCLEOTIDE SEQUENCE [LARGE SCALE GENOMIC DNA]</scope>
    <source>
        <strain evidence="6 7">NIES-2285</strain>
    </source>
</reference>
<feature type="domain" description="NOT2/NOT3/NOT5 C-terminal" evidence="5">
    <location>
        <begin position="483"/>
        <end position="605"/>
    </location>
</feature>
<evidence type="ECO:0000259" key="5">
    <source>
        <dbReference type="Pfam" id="PF04153"/>
    </source>
</evidence>
<evidence type="ECO:0000256" key="4">
    <source>
        <dbReference type="SAM" id="MobiDB-lite"/>
    </source>
</evidence>
<dbReference type="InterPro" id="IPR038635">
    <property type="entry name" value="CCR4-NOT_su2/3/5_C_sf"/>
</dbReference>
<gene>
    <name evidence="6" type="ORF">KFL_001240010</name>
</gene>
<feature type="region of interest" description="Disordered" evidence="4">
    <location>
        <begin position="200"/>
        <end position="245"/>
    </location>
</feature>